<dbReference type="HOGENOM" id="CLU_1968316_0_0_0"/>
<dbReference type="EMBL" id="CP001032">
    <property type="protein sequence ID" value="ACB76736.1"/>
    <property type="molecule type" value="Genomic_DNA"/>
</dbReference>
<evidence type="ECO:0000313" key="2">
    <source>
        <dbReference type="Proteomes" id="UP000007013"/>
    </source>
</evidence>
<dbReference type="InterPro" id="IPR036583">
    <property type="entry name" value="23S_rRNA_IVS_sf"/>
</dbReference>
<dbReference type="GO" id="GO:0005840">
    <property type="term" value="C:ribosome"/>
    <property type="evidence" value="ECO:0007669"/>
    <property type="project" value="UniProtKB-KW"/>
</dbReference>
<dbReference type="Proteomes" id="UP000007013">
    <property type="component" value="Chromosome"/>
</dbReference>
<dbReference type="NCBIfam" id="TIGR02436">
    <property type="entry name" value="four helix bundle protein"/>
    <property type="match status" value="1"/>
</dbReference>
<dbReference type="eggNOG" id="ENOG5032WJU">
    <property type="taxonomic scope" value="Bacteria"/>
</dbReference>
<organism evidence="1 2">
    <name type="scientific">Opitutus terrae (strain DSM 11246 / JCM 15787 / PB90-1)</name>
    <dbReference type="NCBI Taxonomy" id="452637"/>
    <lineage>
        <taxon>Bacteria</taxon>
        <taxon>Pseudomonadati</taxon>
        <taxon>Verrucomicrobiota</taxon>
        <taxon>Opitutia</taxon>
        <taxon>Opitutales</taxon>
        <taxon>Opitutaceae</taxon>
        <taxon>Opitutus</taxon>
    </lineage>
</organism>
<proteinExistence type="predicted"/>
<reference evidence="1 2" key="1">
    <citation type="journal article" date="2011" name="J. Bacteriol.">
        <title>Genome sequence of the verrucomicrobium Opitutus terrae PB90-1, an abundant inhabitant of rice paddy soil ecosystems.</title>
        <authorList>
            <person name="van Passel M.W."/>
            <person name="Kant R."/>
            <person name="Palva A."/>
            <person name="Copeland A."/>
            <person name="Lucas S."/>
            <person name="Lapidus A."/>
            <person name="Glavina del Rio T."/>
            <person name="Pitluck S."/>
            <person name="Goltsman E."/>
            <person name="Clum A."/>
            <person name="Sun H."/>
            <person name="Schmutz J."/>
            <person name="Larimer F.W."/>
            <person name="Land M.L."/>
            <person name="Hauser L."/>
            <person name="Kyrpides N."/>
            <person name="Mikhailova N."/>
            <person name="Richardson P.P."/>
            <person name="Janssen P.H."/>
            <person name="de Vos W.M."/>
            <person name="Smidt H."/>
        </authorList>
    </citation>
    <scope>NUCLEOTIDE SEQUENCE [LARGE SCALE GENOMIC DNA]</scope>
    <source>
        <strain evidence="2">DSM 11246 / JCM 15787 / PB90-1</strain>
    </source>
</reference>
<keyword evidence="1" id="KW-0689">Ribosomal protein</keyword>
<dbReference type="Pfam" id="PF05635">
    <property type="entry name" value="23S_rRNA_IVP"/>
    <property type="match status" value="1"/>
</dbReference>
<protein>
    <submittedName>
        <fullName evidence="1">S23 ribosomal protein</fullName>
    </submittedName>
</protein>
<keyword evidence="1" id="KW-0687">Ribonucleoprotein</keyword>
<gene>
    <name evidence="1" type="ordered locus">Oter_3459</name>
</gene>
<evidence type="ECO:0000313" key="1">
    <source>
        <dbReference type="EMBL" id="ACB76736.1"/>
    </source>
</evidence>
<dbReference type="PANTHER" id="PTHR38471">
    <property type="entry name" value="FOUR HELIX BUNDLE PROTEIN"/>
    <property type="match status" value="1"/>
</dbReference>
<keyword evidence="2" id="KW-1185">Reference proteome</keyword>
<dbReference type="AlphaFoldDB" id="B1ZV69"/>
<dbReference type="KEGG" id="ote:Oter_3459"/>
<sequence length="127" mass="13986">MPAPIHSFEDLECWKAGREVRLFVAKQVVPLLPISEKHRLSDQIIRAARSITANIAEGYGRFHHLENAKFCSIARGSACEGLDHLITGADGPPTCLIRATHIQGGREQMPGPSELLAEYATVTQRSR</sequence>
<dbReference type="SUPFAM" id="SSF158446">
    <property type="entry name" value="IVS-encoded protein-like"/>
    <property type="match status" value="1"/>
</dbReference>
<accession>B1ZV69</accession>
<dbReference type="OrthoDB" id="9800370at2"/>
<dbReference type="PANTHER" id="PTHR38471:SF2">
    <property type="entry name" value="FOUR HELIX BUNDLE PROTEIN"/>
    <property type="match status" value="1"/>
</dbReference>
<dbReference type="Gene3D" id="1.20.1440.60">
    <property type="entry name" value="23S rRNA-intervening sequence"/>
    <property type="match status" value="1"/>
</dbReference>
<dbReference type="InterPro" id="IPR012657">
    <property type="entry name" value="23S_rRNA-intervening_sequence"/>
</dbReference>
<dbReference type="STRING" id="452637.Oter_3459"/>
<dbReference type="RefSeq" id="WP_012376265.1">
    <property type="nucleotide sequence ID" value="NC_010571.1"/>
</dbReference>
<name>B1ZV69_OPITP</name>